<dbReference type="EMBL" id="CM055730">
    <property type="protein sequence ID" value="KAJ8013744.1"/>
    <property type="molecule type" value="Genomic_DNA"/>
</dbReference>
<protein>
    <submittedName>
        <fullName evidence="1">Uncharacterized protein</fullName>
    </submittedName>
</protein>
<name>A0ACC2HCQ9_DALPE</name>
<keyword evidence="2" id="KW-1185">Reference proteome</keyword>
<accession>A0ACC2HCQ9</accession>
<evidence type="ECO:0000313" key="1">
    <source>
        <dbReference type="EMBL" id="KAJ8013744.1"/>
    </source>
</evidence>
<reference evidence="1" key="1">
    <citation type="submission" date="2021-05" db="EMBL/GenBank/DDBJ databases">
        <authorList>
            <person name="Pan Q."/>
            <person name="Jouanno E."/>
            <person name="Zahm M."/>
            <person name="Klopp C."/>
            <person name="Cabau C."/>
            <person name="Louis A."/>
            <person name="Berthelot C."/>
            <person name="Parey E."/>
            <person name="Roest Crollius H."/>
            <person name="Montfort J."/>
            <person name="Robinson-Rechavi M."/>
            <person name="Bouchez O."/>
            <person name="Lampietro C."/>
            <person name="Lopez Roques C."/>
            <person name="Donnadieu C."/>
            <person name="Postlethwait J."/>
            <person name="Bobe J."/>
            <person name="Dillon D."/>
            <person name="Chandos A."/>
            <person name="von Hippel F."/>
            <person name="Guiguen Y."/>
        </authorList>
    </citation>
    <scope>NUCLEOTIDE SEQUENCE</scope>
    <source>
        <strain evidence="1">YG-Jan2019</strain>
    </source>
</reference>
<proteinExistence type="predicted"/>
<dbReference type="Proteomes" id="UP001157502">
    <property type="component" value="Chromosome 3"/>
</dbReference>
<gene>
    <name evidence="1" type="ORF">DPEC_G00032970</name>
</gene>
<evidence type="ECO:0000313" key="2">
    <source>
        <dbReference type="Proteomes" id="UP001157502"/>
    </source>
</evidence>
<sequence>MSFSKDKAERKATFTRCVKRLSREDRCSFVCVPCDVRVPSFALIMTHVHTKHDALKLEKTFSVVCGSCQESHIDVPSFHTHYHSQHCPLDPCINSGGGGRIRSASSTGHKTLNAVKTTHSLENDDSDEGIKRGLALSEEEATGSGHVDLALHA</sequence>
<organism evidence="1 2">
    <name type="scientific">Dallia pectoralis</name>
    <name type="common">Alaska blackfish</name>
    <dbReference type="NCBI Taxonomy" id="75939"/>
    <lineage>
        <taxon>Eukaryota</taxon>
        <taxon>Metazoa</taxon>
        <taxon>Chordata</taxon>
        <taxon>Craniata</taxon>
        <taxon>Vertebrata</taxon>
        <taxon>Euteleostomi</taxon>
        <taxon>Actinopterygii</taxon>
        <taxon>Neopterygii</taxon>
        <taxon>Teleostei</taxon>
        <taxon>Protacanthopterygii</taxon>
        <taxon>Esociformes</taxon>
        <taxon>Umbridae</taxon>
        <taxon>Dallia</taxon>
    </lineage>
</organism>
<comment type="caution">
    <text evidence="1">The sequence shown here is derived from an EMBL/GenBank/DDBJ whole genome shotgun (WGS) entry which is preliminary data.</text>
</comment>